<proteinExistence type="predicted"/>
<reference evidence="2 3" key="1">
    <citation type="submission" date="2022-09" db="EMBL/GenBank/DDBJ databases">
        <authorList>
            <person name="Palmer J.M."/>
        </authorList>
    </citation>
    <scope>NUCLEOTIDE SEQUENCE [LARGE SCALE GENOMIC DNA]</scope>
    <source>
        <strain evidence="2 3">DSM 7382</strain>
    </source>
</reference>
<feature type="transmembrane region" description="Helical" evidence="1">
    <location>
        <begin position="81"/>
        <end position="100"/>
    </location>
</feature>
<comment type="caution">
    <text evidence="2">The sequence shown here is derived from an EMBL/GenBank/DDBJ whole genome shotgun (WGS) entry which is preliminary data.</text>
</comment>
<gene>
    <name evidence="2" type="ORF">QCA50_001819</name>
</gene>
<organism evidence="2 3">
    <name type="scientific">Cerrena zonata</name>
    <dbReference type="NCBI Taxonomy" id="2478898"/>
    <lineage>
        <taxon>Eukaryota</taxon>
        <taxon>Fungi</taxon>
        <taxon>Dikarya</taxon>
        <taxon>Basidiomycota</taxon>
        <taxon>Agaricomycotina</taxon>
        <taxon>Agaricomycetes</taxon>
        <taxon>Polyporales</taxon>
        <taxon>Cerrenaceae</taxon>
        <taxon>Cerrena</taxon>
    </lineage>
</organism>
<name>A0AAW0GWM6_9APHY</name>
<keyword evidence="1" id="KW-1133">Transmembrane helix</keyword>
<feature type="transmembrane region" description="Helical" evidence="1">
    <location>
        <begin position="12"/>
        <end position="37"/>
    </location>
</feature>
<accession>A0AAW0GWM6</accession>
<dbReference type="EMBL" id="JASBNA010000002">
    <property type="protein sequence ID" value="KAK7694632.1"/>
    <property type="molecule type" value="Genomic_DNA"/>
</dbReference>
<evidence type="ECO:0000313" key="3">
    <source>
        <dbReference type="Proteomes" id="UP001385951"/>
    </source>
</evidence>
<feature type="transmembrane region" description="Helical" evidence="1">
    <location>
        <begin position="132"/>
        <end position="152"/>
    </location>
</feature>
<sequence length="167" mass="18306">MRARRGVIRGHYHPFLFTLMALIAAVELGLTAFLFSAGGDISIWASPGYHSLLILLCFEAAWTLVFSTAYMLWVVDGAIHLLANVASSVFWLLLTAILWGTGAGLIHSSRNAGSCFGGTSTLRCRQSLTVEALGWTEFALCCATLVVTVLWMRSGKKLYVRDNRTFV</sequence>
<dbReference type="Proteomes" id="UP001385951">
    <property type="component" value="Unassembled WGS sequence"/>
</dbReference>
<dbReference type="AlphaFoldDB" id="A0AAW0GWM6"/>
<keyword evidence="1" id="KW-0472">Membrane</keyword>
<feature type="transmembrane region" description="Helical" evidence="1">
    <location>
        <begin position="49"/>
        <end position="74"/>
    </location>
</feature>
<evidence type="ECO:0008006" key="4">
    <source>
        <dbReference type="Google" id="ProtNLM"/>
    </source>
</evidence>
<keyword evidence="3" id="KW-1185">Reference proteome</keyword>
<keyword evidence="1" id="KW-0812">Transmembrane</keyword>
<protein>
    <recommendedName>
        <fullName evidence="4">MARVEL domain-containing protein</fullName>
    </recommendedName>
</protein>
<evidence type="ECO:0000256" key="1">
    <source>
        <dbReference type="SAM" id="Phobius"/>
    </source>
</evidence>
<evidence type="ECO:0000313" key="2">
    <source>
        <dbReference type="EMBL" id="KAK7694632.1"/>
    </source>
</evidence>